<proteinExistence type="inferred from homology"/>
<keyword evidence="10" id="KW-1185">Reference proteome</keyword>
<comment type="catalytic activity">
    <reaction evidence="7">
        <text>D-glucose 6-phosphate + UDP-alpha-D-glucose = alpha,alpha-trehalose 6-phosphate + UDP + H(+)</text>
        <dbReference type="Rhea" id="RHEA:18889"/>
        <dbReference type="ChEBI" id="CHEBI:15378"/>
        <dbReference type="ChEBI" id="CHEBI:58223"/>
        <dbReference type="ChEBI" id="CHEBI:58429"/>
        <dbReference type="ChEBI" id="CHEBI:58885"/>
        <dbReference type="ChEBI" id="CHEBI:61548"/>
        <dbReference type="EC" id="2.4.1.15"/>
    </reaction>
</comment>
<dbReference type="InterPro" id="IPR001830">
    <property type="entry name" value="Glyco_trans_20"/>
</dbReference>
<dbReference type="Gene3D" id="3.30.70.3080">
    <property type="match status" value="1"/>
</dbReference>
<evidence type="ECO:0000259" key="8">
    <source>
        <dbReference type="Pfam" id="PF18572"/>
    </source>
</evidence>
<comment type="similarity">
    <text evidence="2">In the N-terminal section; belongs to the glycosyltransferase 20 family.</text>
</comment>
<comment type="function">
    <text evidence="1">Catalyzes the production of trehalose from glucose-6-phosphate and UDP-alpha-D-glucose in a 2 step process.</text>
</comment>
<dbReference type="SUPFAM" id="SSF53756">
    <property type="entry name" value="UDP-Glycosyltransferase/glycogen phosphorylase"/>
    <property type="match status" value="1"/>
</dbReference>
<dbReference type="WBParaSite" id="PTRK_0001717600.1">
    <property type="protein sequence ID" value="PTRK_0001717600.1"/>
    <property type="gene ID" value="PTRK_0001717600"/>
</dbReference>
<dbReference type="Pfam" id="PF18572">
    <property type="entry name" value="T6PP_N"/>
    <property type="match status" value="1"/>
</dbReference>
<evidence type="ECO:0000313" key="11">
    <source>
        <dbReference type="WBParaSite" id="PTRK_0001717600.1"/>
    </source>
</evidence>
<dbReference type="Pfam" id="PF00982">
    <property type="entry name" value="Glyco_transf_20"/>
    <property type="match status" value="1"/>
</dbReference>
<dbReference type="EC" id="2.4.1.15" evidence="4"/>
<keyword evidence="5" id="KW-0328">Glycosyltransferase</keyword>
<dbReference type="AlphaFoldDB" id="A0A0N5A5X7"/>
<reference evidence="11" key="1">
    <citation type="submission" date="2017-02" db="UniProtKB">
        <authorList>
            <consortium name="WormBaseParasite"/>
        </authorList>
    </citation>
    <scope>IDENTIFICATION</scope>
</reference>
<evidence type="ECO:0000313" key="10">
    <source>
        <dbReference type="Proteomes" id="UP000038045"/>
    </source>
</evidence>
<dbReference type="FunFam" id="3.40.50.2000:FF:000206">
    <property type="entry name" value="Trehalose-6-phosphate synthase"/>
    <property type="match status" value="1"/>
</dbReference>
<sequence>PPDDFMTKYRVVAEPIVRGILRFNKVGFQTHRDRQKYVDIVSKYITRVKISYDGVVDIFMVTYEGSTSSLGVFPVSIKNQDFIDIAKNSATIEASNSIKKEYANKCHPDGKLFFSVERFDYTKGIRQKLLAWKRYFEKYPDRIGKDILFQVAVTNRRTVESYRYYQDTCMSIAKEINDTIKSKEFKDWTPVIFQTNGLNRKDLIAHYLAMDVGVVTPIKDGMNLVAKEMMICNSGATLVLSSGAGTEVQLTNAGLYNDDEKCYFRVDDINNIDEFADIFYKAASQKEEEVLKKGLKIKTFLMQHDIVEWSTSFLDPSWTHEVIRISELKTLSDFYVLMEKTCKLRRQITENILKGLALKSHFDISLKNARDTLEKSIKEDGLLHLKTESVTLDGSSVIAKLDISDQLQEINKDIEFLCFIQSDNVNNVEEFVATLSKYHPISDECFEEEVLNAVEILTEGDHFDHFFTDRDGTLKSYCCSYASSIQPAYSAVIQAQFARRCAQFCAIVTTAPLLNIGILNVSTMPEGYYVYGASGGREWYMNPSVQFKDSKIGHDELELLDSVFEKLEQLTELPEYGHLKWIGSGIQKHYGHITIACQDKNQGICDSNSQKLLEIVKNIVNEVDPIEESLAVVMDNIREIKICIKSDTSDSIFNKGDGIMLIKEKMGLKLHKGNILICGDALTDLPMLEAVLKISAKNVYTIWVTTDESLKTKVAEMCKSYGNQFYTFVSCPTVLLAAMAHATVRDILIRPHLIELDDYN</sequence>
<dbReference type="GO" id="GO:0004805">
    <property type="term" value="F:trehalose-phosphatase activity"/>
    <property type="evidence" value="ECO:0007669"/>
    <property type="project" value="TreeGrafter"/>
</dbReference>
<dbReference type="InterPro" id="IPR049063">
    <property type="entry name" value="T6PP_C"/>
</dbReference>
<protein>
    <recommendedName>
        <fullName evidence="4">alpha,alpha-trehalose-phosphate synthase (UDP-forming)</fullName>
        <ecNumber evidence="4">2.4.1.15</ecNumber>
    </recommendedName>
</protein>
<evidence type="ECO:0000256" key="6">
    <source>
        <dbReference type="ARBA" id="ARBA00022679"/>
    </source>
</evidence>
<dbReference type="Gene3D" id="3.40.50.2000">
    <property type="entry name" value="Glycogen Phosphorylase B"/>
    <property type="match status" value="2"/>
</dbReference>
<accession>A0A0N5A5X7</accession>
<dbReference type="GO" id="GO:0003825">
    <property type="term" value="F:alpha,alpha-trehalose-phosphate synthase (UDP-forming) activity"/>
    <property type="evidence" value="ECO:0007669"/>
    <property type="project" value="UniProtKB-EC"/>
</dbReference>
<dbReference type="Gene3D" id="3.40.50.1000">
    <property type="entry name" value="HAD superfamily/HAD-like"/>
    <property type="match status" value="1"/>
</dbReference>
<dbReference type="Gene3D" id="1.20.58.1800">
    <property type="match status" value="1"/>
</dbReference>
<dbReference type="STRING" id="131310.A0A0N5A5X7"/>
<dbReference type="Proteomes" id="UP000038045">
    <property type="component" value="Unplaced"/>
</dbReference>
<evidence type="ECO:0000256" key="3">
    <source>
        <dbReference type="ARBA" id="ARBA00006107"/>
    </source>
</evidence>
<dbReference type="PANTHER" id="PTHR10788">
    <property type="entry name" value="TREHALOSE-6-PHOSPHATE SYNTHASE"/>
    <property type="match status" value="1"/>
</dbReference>
<dbReference type="Pfam" id="PF21141">
    <property type="entry name" value="T6PP_C"/>
    <property type="match status" value="1"/>
</dbReference>
<dbReference type="InterPro" id="IPR023214">
    <property type="entry name" value="HAD_sf"/>
</dbReference>
<feature type="domain" description="Trehalose-6-phosphate phosphatase helical bundle" evidence="8">
    <location>
        <begin position="330"/>
        <end position="435"/>
    </location>
</feature>
<dbReference type="PANTHER" id="PTHR10788:SF106">
    <property type="entry name" value="BCDNA.GH08860"/>
    <property type="match status" value="1"/>
</dbReference>
<evidence type="ECO:0000256" key="2">
    <source>
        <dbReference type="ARBA" id="ARBA00005409"/>
    </source>
</evidence>
<evidence type="ECO:0000256" key="1">
    <source>
        <dbReference type="ARBA" id="ARBA00002045"/>
    </source>
</evidence>
<evidence type="ECO:0000256" key="7">
    <source>
        <dbReference type="ARBA" id="ARBA00048039"/>
    </source>
</evidence>
<comment type="similarity">
    <text evidence="3">In the C-terminal section; belongs to the gob-1 trehalose phosphatase family.</text>
</comment>
<dbReference type="InterPro" id="IPR041064">
    <property type="entry name" value="T6PP_helical"/>
</dbReference>
<name>A0A0N5A5X7_PARTI</name>
<dbReference type="SUPFAM" id="SSF56784">
    <property type="entry name" value="HAD-like"/>
    <property type="match status" value="1"/>
</dbReference>
<evidence type="ECO:0000256" key="4">
    <source>
        <dbReference type="ARBA" id="ARBA00012538"/>
    </source>
</evidence>
<keyword evidence="6" id="KW-0808">Transferase</keyword>
<evidence type="ECO:0000259" key="9">
    <source>
        <dbReference type="Pfam" id="PF21141"/>
    </source>
</evidence>
<dbReference type="InterPro" id="IPR036412">
    <property type="entry name" value="HAD-like_sf"/>
</dbReference>
<evidence type="ECO:0000256" key="5">
    <source>
        <dbReference type="ARBA" id="ARBA00022676"/>
    </source>
</evidence>
<dbReference type="GO" id="GO:0005829">
    <property type="term" value="C:cytosol"/>
    <property type="evidence" value="ECO:0007669"/>
    <property type="project" value="TreeGrafter"/>
</dbReference>
<feature type="domain" description="Trehalose-6-phosphate phosphatase C-terminal" evidence="9">
    <location>
        <begin position="466"/>
        <end position="735"/>
    </location>
</feature>
<organism evidence="10 11">
    <name type="scientific">Parastrongyloides trichosuri</name>
    <name type="common">Possum-specific nematode worm</name>
    <dbReference type="NCBI Taxonomy" id="131310"/>
    <lineage>
        <taxon>Eukaryota</taxon>
        <taxon>Metazoa</taxon>
        <taxon>Ecdysozoa</taxon>
        <taxon>Nematoda</taxon>
        <taxon>Chromadorea</taxon>
        <taxon>Rhabditida</taxon>
        <taxon>Tylenchina</taxon>
        <taxon>Panagrolaimomorpha</taxon>
        <taxon>Strongyloidoidea</taxon>
        <taxon>Strongyloididae</taxon>
        <taxon>Parastrongyloides</taxon>
    </lineage>
</organism>
<dbReference type="GO" id="GO:0005992">
    <property type="term" value="P:trehalose biosynthetic process"/>
    <property type="evidence" value="ECO:0007669"/>
    <property type="project" value="InterPro"/>
</dbReference>